<reference evidence="2" key="1">
    <citation type="submission" date="2023-07" db="EMBL/GenBank/DDBJ databases">
        <authorList>
            <consortium name="AG Swart"/>
            <person name="Singh M."/>
            <person name="Singh A."/>
            <person name="Seah K."/>
            <person name="Emmerich C."/>
        </authorList>
    </citation>
    <scope>NUCLEOTIDE SEQUENCE</scope>
    <source>
        <strain evidence="2">DP1</strain>
    </source>
</reference>
<comment type="caution">
    <text evidence="2">The sequence shown here is derived from an EMBL/GenBank/DDBJ whole genome shotgun (WGS) entry which is preliminary data.</text>
</comment>
<name>A0AAD1U2X4_EUPCR</name>
<feature type="compositionally biased region" description="Basic and acidic residues" evidence="1">
    <location>
        <begin position="96"/>
        <end position="108"/>
    </location>
</feature>
<evidence type="ECO:0000313" key="3">
    <source>
        <dbReference type="Proteomes" id="UP001295684"/>
    </source>
</evidence>
<feature type="compositionally biased region" description="Basic residues" evidence="1">
    <location>
        <begin position="109"/>
        <end position="124"/>
    </location>
</feature>
<dbReference type="AlphaFoldDB" id="A0AAD1U2X4"/>
<keyword evidence="3" id="KW-1185">Reference proteome</keyword>
<evidence type="ECO:0000313" key="2">
    <source>
        <dbReference type="EMBL" id="CAI2360440.1"/>
    </source>
</evidence>
<protein>
    <submittedName>
        <fullName evidence="2">Uncharacterized protein</fullName>
    </submittedName>
</protein>
<organism evidence="2 3">
    <name type="scientific">Euplotes crassus</name>
    <dbReference type="NCBI Taxonomy" id="5936"/>
    <lineage>
        <taxon>Eukaryota</taxon>
        <taxon>Sar</taxon>
        <taxon>Alveolata</taxon>
        <taxon>Ciliophora</taxon>
        <taxon>Intramacronucleata</taxon>
        <taxon>Spirotrichea</taxon>
        <taxon>Hypotrichia</taxon>
        <taxon>Euplotida</taxon>
        <taxon>Euplotidae</taxon>
        <taxon>Moneuplotes</taxon>
    </lineage>
</organism>
<gene>
    <name evidence="2" type="ORF">ECRASSUSDP1_LOCUS1743</name>
</gene>
<evidence type="ECO:0000256" key="1">
    <source>
        <dbReference type="SAM" id="MobiDB-lite"/>
    </source>
</evidence>
<dbReference type="Proteomes" id="UP001295684">
    <property type="component" value="Unassembled WGS sequence"/>
</dbReference>
<feature type="region of interest" description="Disordered" evidence="1">
    <location>
        <begin position="96"/>
        <end position="135"/>
    </location>
</feature>
<dbReference type="EMBL" id="CAMPGE010001641">
    <property type="protein sequence ID" value="CAI2360440.1"/>
    <property type="molecule type" value="Genomic_DNA"/>
</dbReference>
<accession>A0AAD1U2X4</accession>
<proteinExistence type="predicted"/>
<sequence>MRNQHRLNVYYMFKKHNRSRISNDSYVKFNLSHSHASRMHSKSLSKVKLNLKFVTSAENLLTPDSPKPKRRRKLGSQKCSQIVSSEFSTHNLLKTRNESYEDSKDLSSHIHKPIQRRKKQRGTHNNRSEFQSPRFFEKIMDKLNENIHKNPRKIKKYNKDEANGSNIFEKIVGKYQPLVKNP</sequence>